<dbReference type="GO" id="GO:0032259">
    <property type="term" value="P:methylation"/>
    <property type="evidence" value="ECO:0007669"/>
    <property type="project" value="UniProtKB-KW"/>
</dbReference>
<comment type="similarity">
    <text evidence="1 4">Belongs to the N(4)/N(6)-methyltransferase family.</text>
</comment>
<comment type="caution">
    <text evidence="6">The sequence shown here is derived from an EMBL/GenBank/DDBJ whole genome shotgun (WGS) entry which is preliminary data.</text>
</comment>
<keyword evidence="3" id="KW-0808">Transferase</keyword>
<proteinExistence type="inferred from homology"/>
<feature type="domain" description="DNA methylase N-4/N-6" evidence="5">
    <location>
        <begin position="32"/>
        <end position="282"/>
    </location>
</feature>
<organism evidence="6 7">
    <name type="scientific">Handelsmanbacteria sp. (strain RIFCSPLOWO2_12_FULL_64_10)</name>
    <dbReference type="NCBI Taxonomy" id="1817868"/>
    <lineage>
        <taxon>Bacteria</taxon>
        <taxon>Candidatus Handelsmaniibacteriota</taxon>
    </lineage>
</organism>
<dbReference type="EMBL" id="MFKF01000025">
    <property type="protein sequence ID" value="OGG56610.1"/>
    <property type="molecule type" value="Genomic_DNA"/>
</dbReference>
<keyword evidence="2 6" id="KW-0489">Methyltransferase</keyword>
<dbReference type="InterPro" id="IPR002052">
    <property type="entry name" value="DNA_methylase_N6_adenine_CS"/>
</dbReference>
<dbReference type="GO" id="GO:0003677">
    <property type="term" value="F:DNA binding"/>
    <property type="evidence" value="ECO:0007669"/>
    <property type="project" value="InterPro"/>
</dbReference>
<protein>
    <recommendedName>
        <fullName evidence="4">Methyltransferase</fullName>
        <ecNumber evidence="4">2.1.1.-</ecNumber>
    </recommendedName>
</protein>
<evidence type="ECO:0000256" key="1">
    <source>
        <dbReference type="ARBA" id="ARBA00006594"/>
    </source>
</evidence>
<accession>A0A1F6D5L7</accession>
<dbReference type="Gene3D" id="3.40.50.150">
    <property type="entry name" value="Vaccinia Virus protein VP39"/>
    <property type="match status" value="1"/>
</dbReference>
<evidence type="ECO:0000259" key="5">
    <source>
        <dbReference type="Pfam" id="PF01555"/>
    </source>
</evidence>
<name>A0A1F6D5L7_HANXR</name>
<dbReference type="EC" id="2.1.1.-" evidence="4"/>
<dbReference type="GO" id="GO:0008170">
    <property type="term" value="F:N-methyltransferase activity"/>
    <property type="evidence" value="ECO:0007669"/>
    <property type="project" value="InterPro"/>
</dbReference>
<dbReference type="SUPFAM" id="SSF53335">
    <property type="entry name" value="S-adenosyl-L-methionine-dependent methyltransferases"/>
    <property type="match status" value="1"/>
</dbReference>
<evidence type="ECO:0000256" key="4">
    <source>
        <dbReference type="RuleBase" id="RU362026"/>
    </source>
</evidence>
<dbReference type="InterPro" id="IPR002941">
    <property type="entry name" value="DNA_methylase_N4/N6"/>
</dbReference>
<dbReference type="Proteomes" id="UP000178606">
    <property type="component" value="Unassembled WGS sequence"/>
</dbReference>
<dbReference type="AlphaFoldDB" id="A0A1F6D5L7"/>
<dbReference type="Pfam" id="PF01555">
    <property type="entry name" value="N6_N4_Mtase"/>
    <property type="match status" value="1"/>
</dbReference>
<evidence type="ECO:0000313" key="7">
    <source>
        <dbReference type="Proteomes" id="UP000178606"/>
    </source>
</evidence>
<evidence type="ECO:0000313" key="6">
    <source>
        <dbReference type="EMBL" id="OGG56610.1"/>
    </source>
</evidence>
<dbReference type="PRINTS" id="PR00508">
    <property type="entry name" value="S21N4MTFRASE"/>
</dbReference>
<reference evidence="6 7" key="1">
    <citation type="journal article" date="2016" name="Nat. Commun.">
        <title>Thousands of microbial genomes shed light on interconnected biogeochemical processes in an aquifer system.</title>
        <authorList>
            <person name="Anantharaman K."/>
            <person name="Brown C.T."/>
            <person name="Hug L.A."/>
            <person name="Sharon I."/>
            <person name="Castelle C.J."/>
            <person name="Probst A.J."/>
            <person name="Thomas B.C."/>
            <person name="Singh A."/>
            <person name="Wilkins M.J."/>
            <person name="Karaoz U."/>
            <person name="Brodie E.L."/>
            <person name="Williams K.H."/>
            <person name="Hubbard S.S."/>
            <person name="Banfield J.F."/>
        </authorList>
    </citation>
    <scope>NUCLEOTIDE SEQUENCE [LARGE SCALE GENOMIC DNA]</scope>
    <source>
        <strain evidence="7">RIFCSPLOWO2_12_FULL_64_10</strain>
    </source>
</reference>
<dbReference type="InterPro" id="IPR029063">
    <property type="entry name" value="SAM-dependent_MTases_sf"/>
</dbReference>
<evidence type="ECO:0000256" key="2">
    <source>
        <dbReference type="ARBA" id="ARBA00022603"/>
    </source>
</evidence>
<evidence type="ECO:0000256" key="3">
    <source>
        <dbReference type="ARBA" id="ARBA00022679"/>
    </source>
</evidence>
<dbReference type="PROSITE" id="PS00092">
    <property type="entry name" value="N6_MTASE"/>
    <property type="match status" value="1"/>
</dbReference>
<gene>
    <name evidence="6" type="ORF">A3F84_02540</name>
</gene>
<dbReference type="InterPro" id="IPR001091">
    <property type="entry name" value="RM_Methyltransferase"/>
</dbReference>
<sequence>MKANHVPAGELLYETVLADCFDWLEQRAPNSVHAVVTDPPYGLKEYTPEEKGKLRKGRGGVWRIPPTFDGCTRNPLPRFTVLTDEDKTALSDFFSRWGKRVFRALVPGGHIFIATNPLVSHLVYLALIEAGFEKRGEVIRLVQTLRGGDRPKNAHKEFEGVTVMPRAAWEPWGLFRKPCEGRVQDNLRKWKTGGLRRVSDEQPFCDVIRSAPTRGVEREIAPHPSLKPQVFMRQIVRAALPLGEGIVLDPFMGGGSTVAAACAVGYRSIGIESDAEFYEMAVQAIPRLASLVPNGDGNGMSHREITEQQSLF</sequence>